<dbReference type="EMBL" id="LHXJ01000038">
    <property type="protein sequence ID" value="KXA90796.1"/>
    <property type="molecule type" value="Genomic_DNA"/>
</dbReference>
<proteinExistence type="predicted"/>
<dbReference type="Proteomes" id="UP000070163">
    <property type="component" value="Unassembled WGS sequence"/>
</dbReference>
<reference evidence="1 2" key="1">
    <citation type="journal article" date="2016" name="Sci. Rep.">
        <title>Metabolic traits of an uncultured archaeal lineage -MSBL1- from brine pools of the Red Sea.</title>
        <authorList>
            <person name="Mwirichia R."/>
            <person name="Alam I."/>
            <person name="Rashid M."/>
            <person name="Vinu M."/>
            <person name="Ba-Alawi W."/>
            <person name="Anthony Kamau A."/>
            <person name="Kamanda Ngugi D."/>
            <person name="Goker M."/>
            <person name="Klenk H.P."/>
            <person name="Bajic V."/>
            <person name="Stingl U."/>
        </authorList>
    </citation>
    <scope>NUCLEOTIDE SEQUENCE [LARGE SCALE GENOMIC DNA]</scope>
    <source>
        <strain evidence="1">SCGC-AAA259A05</strain>
    </source>
</reference>
<organism evidence="1 2">
    <name type="scientific">candidate division MSBL1 archaeon SCGC-AAA259A05</name>
    <dbReference type="NCBI Taxonomy" id="1698259"/>
    <lineage>
        <taxon>Archaea</taxon>
        <taxon>Methanobacteriati</taxon>
        <taxon>Methanobacteriota</taxon>
        <taxon>candidate division MSBL1</taxon>
    </lineage>
</organism>
<dbReference type="AlphaFoldDB" id="A0A133U9G2"/>
<name>A0A133U9G2_9EURY</name>
<comment type="caution">
    <text evidence="1">The sequence shown here is derived from an EMBL/GenBank/DDBJ whole genome shotgun (WGS) entry which is preliminary data.</text>
</comment>
<sequence>MVEGTRTHREISDKWNEMTLALVERRLRKFLKTSRRVEALVCVLLPKNDLLTEVRDCLRGARNSVGRPPRYWGLAEELIFEAKGYLKVAGYALPEG</sequence>
<protein>
    <submittedName>
        <fullName evidence="1">Uncharacterized protein</fullName>
    </submittedName>
</protein>
<evidence type="ECO:0000313" key="1">
    <source>
        <dbReference type="EMBL" id="KXA90796.1"/>
    </source>
</evidence>
<gene>
    <name evidence="1" type="ORF">AKJ57_03695</name>
</gene>
<accession>A0A133U9G2</accession>
<evidence type="ECO:0000313" key="2">
    <source>
        <dbReference type="Proteomes" id="UP000070163"/>
    </source>
</evidence>
<keyword evidence="2" id="KW-1185">Reference proteome</keyword>